<feature type="signal peptide" evidence="2">
    <location>
        <begin position="1"/>
        <end position="17"/>
    </location>
</feature>
<dbReference type="Proteomes" id="UP001175271">
    <property type="component" value="Unassembled WGS sequence"/>
</dbReference>
<gene>
    <name evidence="4" type="ORF">QR680_000662</name>
</gene>
<organism evidence="4 5">
    <name type="scientific">Steinernema hermaphroditum</name>
    <dbReference type="NCBI Taxonomy" id="289476"/>
    <lineage>
        <taxon>Eukaryota</taxon>
        <taxon>Metazoa</taxon>
        <taxon>Ecdysozoa</taxon>
        <taxon>Nematoda</taxon>
        <taxon>Chromadorea</taxon>
        <taxon>Rhabditida</taxon>
        <taxon>Tylenchina</taxon>
        <taxon>Panagrolaimomorpha</taxon>
        <taxon>Strongyloidoidea</taxon>
        <taxon>Steinernematidae</taxon>
        <taxon>Steinernema</taxon>
    </lineage>
</organism>
<dbReference type="SUPFAM" id="SSF57625">
    <property type="entry name" value="Invertebrate chitin-binding proteins"/>
    <property type="match status" value="1"/>
</dbReference>
<feature type="compositionally biased region" description="Polar residues" evidence="1">
    <location>
        <begin position="182"/>
        <end position="199"/>
    </location>
</feature>
<evidence type="ECO:0000256" key="2">
    <source>
        <dbReference type="SAM" id="SignalP"/>
    </source>
</evidence>
<comment type="caution">
    <text evidence="4">The sequence shown here is derived from an EMBL/GenBank/DDBJ whole genome shotgun (WGS) entry which is preliminary data.</text>
</comment>
<dbReference type="SMART" id="SM00494">
    <property type="entry name" value="ChtBD2"/>
    <property type="match status" value="1"/>
</dbReference>
<feature type="chain" id="PRO_5041433019" description="Chitin-binding type-2 domain-containing protein" evidence="2">
    <location>
        <begin position="18"/>
        <end position="199"/>
    </location>
</feature>
<dbReference type="Pfam" id="PF01607">
    <property type="entry name" value="CBM_14"/>
    <property type="match status" value="1"/>
</dbReference>
<evidence type="ECO:0000313" key="4">
    <source>
        <dbReference type="EMBL" id="KAK0394265.1"/>
    </source>
</evidence>
<evidence type="ECO:0000259" key="3">
    <source>
        <dbReference type="PROSITE" id="PS50940"/>
    </source>
</evidence>
<reference evidence="4" key="1">
    <citation type="submission" date="2023-06" db="EMBL/GenBank/DDBJ databases">
        <title>Genomic analysis of the entomopathogenic nematode Steinernema hermaphroditum.</title>
        <authorList>
            <person name="Schwarz E.M."/>
            <person name="Heppert J.K."/>
            <person name="Baniya A."/>
            <person name="Schwartz H.T."/>
            <person name="Tan C.-H."/>
            <person name="Antoshechkin I."/>
            <person name="Sternberg P.W."/>
            <person name="Goodrich-Blair H."/>
            <person name="Dillman A.R."/>
        </authorList>
    </citation>
    <scope>NUCLEOTIDE SEQUENCE</scope>
    <source>
        <strain evidence="4">PS9179</strain>
        <tissue evidence="4">Whole animal</tissue>
    </source>
</reference>
<dbReference type="GO" id="GO:0008061">
    <property type="term" value="F:chitin binding"/>
    <property type="evidence" value="ECO:0007669"/>
    <property type="project" value="InterPro"/>
</dbReference>
<dbReference type="PROSITE" id="PS50940">
    <property type="entry name" value="CHIT_BIND_II"/>
    <property type="match status" value="1"/>
</dbReference>
<feature type="region of interest" description="Disordered" evidence="1">
    <location>
        <begin position="176"/>
        <end position="199"/>
    </location>
</feature>
<keyword evidence="5" id="KW-1185">Reference proteome</keyword>
<dbReference type="InterPro" id="IPR036508">
    <property type="entry name" value="Chitin-bd_dom_sf"/>
</dbReference>
<dbReference type="GO" id="GO:0005576">
    <property type="term" value="C:extracellular region"/>
    <property type="evidence" value="ECO:0007669"/>
    <property type="project" value="InterPro"/>
</dbReference>
<protein>
    <recommendedName>
        <fullName evidence="3">Chitin-binding type-2 domain-containing protein</fullName>
    </recommendedName>
</protein>
<keyword evidence="2" id="KW-0732">Signal</keyword>
<accession>A0AA39LEJ7</accession>
<sequence>MNLIFVIVLVIWPLVTADVLPIPLGDEAASPTPYIEKFSDKIRNVSCSSYGEGAFVFGCSDEYFVCRAFGSVYLKYLMHCPYGIHGQRLMMNPKNDQCDYPYRINVCVQAIDSTNATKIFRKKPFSCRNRTDGYYAMDSCSHEYAQCIGGYLHVHLCPTPYEFYDLRTGTCEYKSKCPKTSPDATNASNSQSQDAEQVN</sequence>
<dbReference type="InterPro" id="IPR002557">
    <property type="entry name" value="Chitin-bd_dom"/>
</dbReference>
<dbReference type="EMBL" id="JAUCMV010000005">
    <property type="protein sequence ID" value="KAK0394265.1"/>
    <property type="molecule type" value="Genomic_DNA"/>
</dbReference>
<dbReference type="AlphaFoldDB" id="A0AA39LEJ7"/>
<name>A0AA39LEJ7_9BILA</name>
<proteinExistence type="predicted"/>
<evidence type="ECO:0000256" key="1">
    <source>
        <dbReference type="SAM" id="MobiDB-lite"/>
    </source>
</evidence>
<evidence type="ECO:0000313" key="5">
    <source>
        <dbReference type="Proteomes" id="UP001175271"/>
    </source>
</evidence>
<feature type="domain" description="Chitin-binding type-2" evidence="3">
    <location>
        <begin position="124"/>
        <end position="179"/>
    </location>
</feature>